<dbReference type="GeneID" id="65115497"/>
<name>A0A346FKC2_9CAUD</name>
<dbReference type="EMBL" id="MH629685">
    <property type="protein sequence ID" value="AXN58427.1"/>
    <property type="molecule type" value="Genomic_DNA"/>
</dbReference>
<accession>A0A346FKC2</accession>
<proteinExistence type="predicted"/>
<sequence length="83" mass="9661">MDSQTDWRYSDEKMKLRQQALTILLNKFGSELNSSNTSKEPNQTIYECAHDWVSQGNVNCNGIVSYYSAYYSHERQKSLQENS</sequence>
<organism evidence="1">
    <name type="scientific">Synechococcus virus S-PRM1</name>
    <dbReference type="NCBI Taxonomy" id="2100130"/>
    <lineage>
        <taxon>Viruses</taxon>
        <taxon>Duplodnaviria</taxon>
        <taxon>Heunggongvirae</taxon>
        <taxon>Uroviricota</taxon>
        <taxon>Caudoviricetes</taxon>
        <taxon>Pantevenvirales</taxon>
        <taxon>Kyanoviridae</taxon>
        <taxon>Makelovirus</taxon>
        <taxon>Makelovirus prm1</taxon>
    </lineage>
</organism>
<dbReference type="KEGG" id="vg:65115497"/>
<dbReference type="Proteomes" id="UP000259950">
    <property type="component" value="Segment"/>
</dbReference>
<reference evidence="1" key="1">
    <citation type="submission" date="2018-07" db="EMBL/GenBank/DDBJ databases">
        <title>Complete genome sequence of the cyanophage S-PRM1 isolated from Singapore coastal waters.</title>
        <authorList>
            <person name="Chenard C."/>
            <person name="Kolundzija S."/>
            <person name="Lauro F.M."/>
        </authorList>
    </citation>
    <scope>NUCLEOTIDE SEQUENCE [LARGE SCALE GENOMIC DNA]</scope>
</reference>
<evidence type="ECO:0000313" key="2">
    <source>
        <dbReference type="Proteomes" id="UP000259950"/>
    </source>
</evidence>
<protein>
    <submittedName>
        <fullName evidence="1">Uncharacterized protein</fullName>
    </submittedName>
</protein>
<dbReference type="RefSeq" id="YP_010097830.1">
    <property type="nucleotide sequence ID" value="NC_055761.1"/>
</dbReference>
<evidence type="ECO:0000313" key="1">
    <source>
        <dbReference type="EMBL" id="AXN58427.1"/>
    </source>
</evidence>
<keyword evidence="2" id="KW-1185">Reference proteome</keyword>